<dbReference type="GeneTree" id="ENSGT00410000028274"/>
<dbReference type="Ensembl" id="ENST00000481534.5">
    <property type="protein sequence ID" value="ENSP00000503866.1"/>
    <property type="gene ID" value="ENSG00000204136.12"/>
</dbReference>
<dbReference type="EMBL" id="KF510322">
    <property type="status" value="NOT_ANNOTATED_CDS"/>
    <property type="molecule type" value="Genomic_DNA"/>
</dbReference>
<evidence type="ECO:0007829" key="4">
    <source>
        <dbReference type="PeptideAtlas" id="A0A7I2V4B2"/>
    </source>
</evidence>
<reference evidence="2" key="3">
    <citation type="journal article" date="2004" name="Nature">
        <title>Finishing the euchromatic sequence of the human genome.</title>
        <authorList>
            <consortium name="International Human Genome Sequencing Consortium"/>
        </authorList>
    </citation>
    <scope>NUCLEOTIDE SEQUENCE [LARGE SCALE GENOMIC DNA]</scope>
</reference>
<evidence type="ECO:0000256" key="1">
    <source>
        <dbReference type="SAM" id="Phobius"/>
    </source>
</evidence>
<dbReference type="OrthoDB" id="10352616at2759"/>
<evidence type="ECO:0007829" key="5">
    <source>
        <dbReference type="ProteomicsDB" id="A0A7I2V4B2"/>
    </source>
</evidence>
<accession>A0A7I2V4B2</accession>
<sequence>MNVKGKVILSMLVVSTVIIVFWEFINSTEGSFLWIYHSKNPEVDDSSAQKGWWFLSWFNNGIHNYQQGEEDIDKEKGREETKGRKMTQQSFGYGTGLIQRNTQRL</sequence>
<keyword evidence="1" id="KW-1133">Transmembrane helix</keyword>
<evidence type="ECO:0000313" key="2">
    <source>
        <dbReference type="Ensembl" id="ENSP00000503866.1"/>
    </source>
</evidence>
<gene>
    <name evidence="2" type="primary">GGTA1</name>
</gene>
<reference evidence="2" key="1">
    <citation type="journal article" date="2001" name="Nature">
        <title>Initial sequencing and analysis of the human genome.</title>
        <authorList>
            <consortium name="International Human Genome Sequencing Consortium"/>
            <person name="Lander E.S."/>
            <person name="Linton L.M."/>
            <person name="Birren B."/>
            <person name="Nusbaum C."/>
            <person name="Zody M.C."/>
            <person name="Baldwin J."/>
            <person name="Devon K."/>
            <person name="Dewar K."/>
            <person name="Doyle M."/>
            <person name="FitzHugh W."/>
            <person name="Funke R."/>
            <person name="Gage D."/>
            <person name="Harris K."/>
            <person name="Heaford A."/>
            <person name="Howland J."/>
            <person name="Kann L."/>
            <person name="Lehoczky J."/>
            <person name="LeVine R."/>
            <person name="McEwan P."/>
            <person name="McKernan K."/>
            <person name="Meldrim J."/>
            <person name="Mesirov J.P."/>
            <person name="Miranda C."/>
            <person name="Morris W."/>
            <person name="Naylor J."/>
            <person name="Raymond C."/>
            <person name="Rosetti M."/>
            <person name="Santos R."/>
            <person name="Sheridan A."/>
            <person name="Sougnez C."/>
            <person name="Stange-Thomann N."/>
            <person name="Stojanovic N."/>
            <person name="Subramanian A."/>
            <person name="Wyman D."/>
            <person name="Rogers J."/>
            <person name="Sulston J."/>
            <person name="Ainscough R."/>
            <person name="Beck S."/>
            <person name="Bentley D."/>
            <person name="Burton J."/>
            <person name="Clee C."/>
            <person name="Carter N."/>
            <person name="Coulson A."/>
            <person name="Deadman R."/>
            <person name="Deloukas P."/>
            <person name="Dunham A."/>
            <person name="Dunham I."/>
            <person name="Durbin R."/>
            <person name="French L."/>
            <person name="Grafham D."/>
            <person name="Gregory S."/>
            <person name="Hubbard T."/>
            <person name="Humphray S."/>
            <person name="Hunt A."/>
            <person name="Jones M."/>
            <person name="Lloyd C."/>
            <person name="McMurray A."/>
            <person name="Matthews L."/>
            <person name="Mercer S."/>
            <person name="Milne S."/>
            <person name="Mullikin J.C."/>
            <person name="Mungall A."/>
            <person name="Plumb R."/>
            <person name="Ross M."/>
            <person name="Shownkeen R."/>
            <person name="Sims S."/>
            <person name="Waterston R.H."/>
            <person name="Wilson R.K."/>
            <person name="Hillier L.W."/>
            <person name="McPherson J.D."/>
            <person name="Marra M.A."/>
            <person name="Mardis E.R."/>
            <person name="Fulton L.A."/>
            <person name="Chinwalla A.T."/>
            <person name="Pepin K.H."/>
            <person name="Gish W.R."/>
            <person name="Chissoe S.L."/>
            <person name="Wendl M.C."/>
            <person name="Delehaunty K.D."/>
            <person name="Miner T.L."/>
            <person name="Delehaunty A."/>
            <person name="Kramer J.B."/>
            <person name="Cook L.L."/>
            <person name="Fulton R.S."/>
            <person name="Johnson D.L."/>
            <person name="Minx P.J."/>
            <person name="Clifton S.W."/>
            <person name="Hawkins T."/>
            <person name="Branscomb E."/>
            <person name="Predki P."/>
            <person name="Richardson P."/>
            <person name="Wenning S."/>
            <person name="Slezak T."/>
            <person name="Doggett N."/>
            <person name="Cheng J.F."/>
            <person name="Olsen A."/>
            <person name="Lucas S."/>
            <person name="Elkin C."/>
            <person name="Uberbacher E."/>
            <person name="Frazier M."/>
            <person name="Gibbs R.A."/>
            <person name="Muzny D.M."/>
            <person name="Scherer S.E."/>
            <person name="Bouck J.B."/>
            <person name="Sodergren E.J."/>
            <person name="Worley K.C."/>
            <person name="Rives C.M."/>
            <person name="Gorrell J.H."/>
            <person name="Metzker M.L."/>
            <person name="Naylor S.L."/>
            <person name="Kucherlapati R.S."/>
            <person name="Nelson D.L."/>
            <person name="Weinstock G.M."/>
            <person name="Sakaki Y."/>
            <person name="Fujiyama A."/>
            <person name="Hattori M."/>
            <person name="Yada T."/>
            <person name="Toyoda A."/>
            <person name="Itoh T."/>
            <person name="Kawagoe C."/>
            <person name="Watanabe H."/>
            <person name="Totoki Y."/>
            <person name="Taylor T."/>
            <person name="Weissenbach J."/>
            <person name="Heilig R."/>
            <person name="Saurin W."/>
            <person name="Artiguenave F."/>
            <person name="Brottier P."/>
            <person name="Bruls T."/>
            <person name="Pelletier E."/>
            <person name="Robert C."/>
            <person name="Wincker P."/>
            <person name="Smith D.R."/>
            <person name="Doucette-Stamm L."/>
            <person name="Rubenfield M."/>
            <person name="Weinstock K."/>
            <person name="Lee H.M."/>
            <person name="Dubois J."/>
            <person name="Rosenthal A."/>
            <person name="Platzer M."/>
            <person name="Nyakatura G."/>
            <person name="Taudien S."/>
            <person name="Rump A."/>
            <person name="Yang H."/>
            <person name="Yu J."/>
            <person name="Wang J."/>
            <person name="Huang G."/>
            <person name="Gu J."/>
            <person name="Hood L."/>
            <person name="Rowen L."/>
            <person name="Madan A."/>
            <person name="Qin S."/>
            <person name="Davis R.W."/>
            <person name="Federspiel N.A."/>
            <person name="Abola A.P."/>
            <person name="Proctor M.J."/>
            <person name="Myers R.M."/>
            <person name="Schmutz J."/>
            <person name="Dickson M."/>
            <person name="Grimwood J."/>
            <person name="Cox D.R."/>
            <person name="Olson M.V."/>
            <person name="Kaul R."/>
            <person name="Raymond C."/>
            <person name="Shimizu N."/>
            <person name="Kawasaki K."/>
            <person name="Minoshima S."/>
            <person name="Evans G.A."/>
            <person name="Athanasiou M."/>
            <person name="Schultz R."/>
            <person name="Roe B.A."/>
            <person name="Chen F."/>
            <person name="Pan H."/>
            <person name="Ramser J."/>
            <person name="Lehrach H."/>
            <person name="Reinhardt R."/>
            <person name="McCombie W.R."/>
            <person name="de la Bastide M."/>
            <person name="Dedhia N."/>
            <person name="Blocker H."/>
            <person name="Hornischer K."/>
            <person name="Nordsiek G."/>
            <person name="Agarwala R."/>
            <person name="Aravind L."/>
            <person name="Bailey J.A."/>
            <person name="Bateman A."/>
            <person name="Batzoglou S."/>
            <person name="Birney E."/>
            <person name="Bork P."/>
            <person name="Brown D.G."/>
            <person name="Burge C.B."/>
            <person name="Cerutti L."/>
            <person name="Chen H.C."/>
            <person name="Church D."/>
            <person name="Clamp M."/>
            <person name="Copley R.R."/>
            <person name="Doerks T."/>
            <person name="Eddy S.R."/>
            <person name="Eichler E.E."/>
            <person name="Furey T.S."/>
            <person name="Galagan J."/>
            <person name="Gilbert J.G."/>
            <person name="Harmon C."/>
            <person name="Hayashizaki Y."/>
            <person name="Haussler D."/>
            <person name="Hermjakob H."/>
            <person name="Hokamp K."/>
            <person name="Jang W."/>
            <person name="Johnson L.S."/>
            <person name="Jones T.A."/>
            <person name="Kasif S."/>
            <person name="Kaspryzk A."/>
            <person name="Kennedy S."/>
            <person name="Kent W.J."/>
            <person name="Kitts P."/>
            <person name="Koonin E.V."/>
            <person name="Korf I."/>
            <person name="Kulp D."/>
            <person name="Lancet D."/>
            <person name="Lowe T.M."/>
            <person name="McLysaght A."/>
            <person name="Mikkelsen T."/>
            <person name="Moran J.V."/>
            <person name="Mulder N."/>
            <person name="Pollara V.J."/>
            <person name="Ponting C.P."/>
            <person name="Schuler G."/>
            <person name="Schultz J."/>
            <person name="Slater G."/>
            <person name="Smit A.F."/>
            <person name="Stupka E."/>
            <person name="Szustakowski J."/>
            <person name="Thierry-Mieg D."/>
            <person name="Thierry-Mieg J."/>
            <person name="Wagner L."/>
            <person name="Wallis J."/>
            <person name="Wheeler R."/>
            <person name="Williams A."/>
            <person name="Wolf Y.I."/>
            <person name="Wolfe K.H."/>
            <person name="Yang S.P."/>
            <person name="Yeh R.F."/>
            <person name="Collins F."/>
            <person name="Guyer M.S."/>
            <person name="Peterson J."/>
            <person name="Felsenfeld A."/>
            <person name="Wetterstrand K.A."/>
            <person name="Patrinos A."/>
            <person name="Morgan M.J."/>
            <person name="de Jong P."/>
            <person name="Catanese J.J."/>
            <person name="Osoegawa K."/>
            <person name="Shizuya H."/>
            <person name="Choi S."/>
            <person name="Chen Y.J."/>
        </authorList>
    </citation>
    <scope>NUCLEOTIDE SEQUENCE [LARGE SCALE GENOMIC DNA]</scope>
</reference>
<dbReference type="EMBL" id="AL359644">
    <property type="status" value="NOT_ANNOTATED_CDS"/>
    <property type="molecule type" value="Genomic_DNA"/>
</dbReference>
<dbReference type="Ensembl" id="ENST00000488429.6">
    <property type="protein sequence ID" value="ENSP00000503147.1"/>
    <property type="gene ID" value="ENSG00000204136.12"/>
</dbReference>
<evidence type="ECO:0000313" key="3">
    <source>
        <dbReference type="Proteomes" id="UP000005640"/>
    </source>
</evidence>
<keyword evidence="3" id="KW-1185">Reference proteome</keyword>
<keyword evidence="1" id="KW-0472">Membrane</keyword>
<organism evidence="2 3">
    <name type="scientific">Homo sapiens</name>
    <name type="common">Human</name>
    <dbReference type="NCBI Taxonomy" id="9606"/>
    <lineage>
        <taxon>Eukaryota</taxon>
        <taxon>Metazoa</taxon>
        <taxon>Chordata</taxon>
        <taxon>Craniata</taxon>
        <taxon>Vertebrata</taxon>
        <taxon>Euteleostomi</taxon>
        <taxon>Mammalia</taxon>
        <taxon>Eutheria</taxon>
        <taxon>Euarchontoglires</taxon>
        <taxon>Primates</taxon>
        <taxon>Haplorrhini</taxon>
        <taxon>Catarrhini</taxon>
        <taxon>Hominidae</taxon>
        <taxon>Homo</taxon>
    </lineage>
</organism>
<proteinExistence type="evidence at protein level"/>
<keyword evidence="4 5" id="KW-1267">Proteomics identification</keyword>
<dbReference type="HGNC" id="HGNC:4253">
    <property type="gene designation" value="GGTA1"/>
</dbReference>
<reference evidence="2 3" key="2">
    <citation type="journal article" date="2004" name="Nature">
        <title>DNA sequence and analysis of human chromosome 9.</title>
        <authorList>
            <person name="Humphray S.J."/>
            <person name="Oliver K."/>
            <person name="Hunt A.R."/>
            <person name="Plumb R.W."/>
            <person name="Loveland J.E."/>
            <person name="Howe K.L."/>
            <person name="Andrews T.D."/>
            <person name="Searle S."/>
            <person name="Hunt S.E."/>
            <person name="Scott C.E."/>
            <person name="Jones M.C."/>
            <person name="Ainscough R."/>
            <person name="Almeida J.P."/>
            <person name="Ambrose K.D."/>
            <person name="Ashwell R.I."/>
            <person name="Babbage A.K."/>
            <person name="Babbage S."/>
            <person name="Bagguley C.L."/>
            <person name="Bailey J."/>
            <person name="Banerjee R."/>
            <person name="Barker D.J."/>
            <person name="Barlow K.F."/>
            <person name="Bates K."/>
            <person name="Beasley H."/>
            <person name="Beasley O."/>
            <person name="Bird C.P."/>
            <person name="Bray-Allen S."/>
            <person name="Brown A.J."/>
            <person name="Brown J.Y."/>
            <person name="Burford D."/>
            <person name="Burrill W."/>
            <person name="Burton J."/>
            <person name="Carder C."/>
            <person name="Carter N.P."/>
            <person name="Chapman J.C."/>
            <person name="Chen Y."/>
            <person name="Clarke G."/>
            <person name="Clark S.Y."/>
            <person name="Clee C.M."/>
            <person name="Clegg S."/>
            <person name="Collier R.E."/>
            <person name="Corby N."/>
            <person name="Crosier M."/>
            <person name="Cummings A.T."/>
            <person name="Davies J."/>
            <person name="Dhami P."/>
            <person name="Dunn M."/>
            <person name="Dutta I."/>
            <person name="Dyer L.W."/>
            <person name="Earthrowl M.E."/>
            <person name="Faulkner L."/>
            <person name="Fleming C.J."/>
            <person name="Frankish A."/>
            <person name="Frankland J.A."/>
            <person name="French L."/>
            <person name="Fricker D.G."/>
            <person name="Garner P."/>
            <person name="Garnett J."/>
            <person name="Ghori J."/>
            <person name="Gilbert J.G."/>
            <person name="Glison C."/>
            <person name="Grafham D.V."/>
            <person name="Gribble S."/>
            <person name="Griffiths C."/>
            <person name="Griffiths-Jones S."/>
            <person name="Grocock R."/>
            <person name="Guy J."/>
            <person name="Hall R.E."/>
            <person name="Hammond S."/>
            <person name="Harley J.L."/>
            <person name="Harrison E.S."/>
            <person name="Hart E.A."/>
            <person name="Heath P.D."/>
            <person name="Henderson C.D."/>
            <person name="Hopkins B.L."/>
            <person name="Howard P.J."/>
            <person name="Howden P.J."/>
            <person name="Huckle E."/>
            <person name="Johnson C."/>
            <person name="Johnson D."/>
            <person name="Joy A.A."/>
            <person name="Kay M."/>
            <person name="Keenan S."/>
            <person name="Kershaw J.K."/>
            <person name="Kimberley A.M."/>
            <person name="King A."/>
            <person name="Knights A."/>
            <person name="Laird G.K."/>
            <person name="Langford C."/>
            <person name="Lawlor S."/>
            <person name="Leongamornlert D.A."/>
            <person name="Leversha M."/>
            <person name="Lloyd C."/>
            <person name="Lloyd D.M."/>
            <person name="Lovell J."/>
            <person name="Martin S."/>
            <person name="Mashreghi-Mohammadi M."/>
            <person name="Matthews L."/>
            <person name="McLaren S."/>
            <person name="McLay K.E."/>
            <person name="McMurray A."/>
            <person name="Milne S."/>
            <person name="Nickerson T."/>
            <person name="Nisbett J."/>
            <person name="Nordsiek G."/>
            <person name="Pearce A.V."/>
            <person name="Peck A.I."/>
            <person name="Porter K.M."/>
            <person name="Pandian R."/>
            <person name="Pelan S."/>
            <person name="Phillimore B."/>
            <person name="Povey S."/>
            <person name="Ramsey Y."/>
            <person name="Rand V."/>
            <person name="Scharfe M."/>
            <person name="Sehra H.K."/>
            <person name="Shownkeen R."/>
            <person name="Sims S.K."/>
            <person name="Skuce C.D."/>
            <person name="Smith M."/>
            <person name="Steward C.A."/>
            <person name="Swarbreck D."/>
            <person name="Sycamore N."/>
            <person name="Tester J."/>
            <person name="Thorpe A."/>
            <person name="Tracey A."/>
            <person name="Tromans A."/>
            <person name="Thomas D.W."/>
            <person name="Wall M."/>
            <person name="Wallis J.M."/>
            <person name="West A.P."/>
            <person name="Whitehead S.L."/>
            <person name="Willey D.L."/>
            <person name="Williams S.A."/>
            <person name="Wilming L."/>
            <person name="Wray P.W."/>
            <person name="Young L."/>
            <person name="Ashurst J.L."/>
            <person name="Coulson A."/>
            <person name="Blocker H."/>
            <person name="Durbin R."/>
            <person name="Sulston J.E."/>
            <person name="Hubbard T."/>
            <person name="Jackson M.J."/>
            <person name="Bentley D.R."/>
            <person name="Beck S."/>
            <person name="Rogers J."/>
            <person name="Dunham I."/>
        </authorList>
    </citation>
    <scope>NUCLEOTIDE SEQUENCE [LARGE SCALE GENOMIC DNA]</scope>
</reference>
<dbReference type="Bgee" id="ENSG00000204136">
    <property type="expression patterns" value="Expressed in parotid gland and 192 other cell types or tissues"/>
</dbReference>
<reference evidence="2" key="4">
    <citation type="submission" date="2025-05" db="UniProtKB">
        <authorList>
            <consortium name="Ensembl"/>
        </authorList>
    </citation>
    <scope>IDENTIFICATION</scope>
</reference>
<feature type="transmembrane region" description="Helical" evidence="1">
    <location>
        <begin position="7"/>
        <end position="25"/>
    </location>
</feature>
<keyword evidence="1" id="KW-0812">Transmembrane</keyword>
<dbReference type="AlphaFoldDB" id="A0A7I2V4B2"/>
<dbReference type="OpenTargets" id="ENSG00000204136"/>
<name>A0A7I2V4B2_HUMAN</name>
<dbReference type="Proteomes" id="UP000005640">
    <property type="component" value="Chromosome 9"/>
</dbReference>
<protein>
    <submittedName>
        <fullName evidence="2">Glycoprotein alpha-galactosyltransferase 1 (inactive)</fullName>
    </submittedName>
</protein>